<dbReference type="WBParaSite" id="nRc.2.0.1.t37187-RA">
    <property type="protein sequence ID" value="nRc.2.0.1.t37187-RA"/>
    <property type="gene ID" value="nRc.2.0.1.g37187"/>
</dbReference>
<evidence type="ECO:0000259" key="7">
    <source>
        <dbReference type="Pfam" id="PF08292"/>
    </source>
</evidence>
<evidence type="ECO:0000259" key="6">
    <source>
        <dbReference type="Pfam" id="PF03876"/>
    </source>
</evidence>
<evidence type="ECO:0000313" key="8">
    <source>
        <dbReference type="Proteomes" id="UP000887565"/>
    </source>
</evidence>
<dbReference type="InterPro" id="IPR005576">
    <property type="entry name" value="Rpb7-like_N"/>
</dbReference>
<feature type="domain" description="RNA polymerase Rpb7-like N-terminal" evidence="6">
    <location>
        <begin position="9"/>
        <end position="64"/>
    </location>
</feature>
<evidence type="ECO:0000313" key="9">
    <source>
        <dbReference type="WBParaSite" id="nRc.2.0.1.t37187-RA"/>
    </source>
</evidence>
<dbReference type="GO" id="GO:0005666">
    <property type="term" value="C:RNA polymerase III complex"/>
    <property type="evidence" value="ECO:0007669"/>
    <property type="project" value="TreeGrafter"/>
</dbReference>
<evidence type="ECO:0000256" key="3">
    <source>
        <dbReference type="ARBA" id="ARBA00022478"/>
    </source>
</evidence>
<dbReference type="Pfam" id="PF03876">
    <property type="entry name" value="SHS2_Rpb7-N"/>
    <property type="match status" value="1"/>
</dbReference>
<dbReference type="PANTHER" id="PTHR12709:SF1">
    <property type="entry name" value="DNA-DIRECTED RNA POLYMERASE III SUBUNIT RPC8"/>
    <property type="match status" value="1"/>
</dbReference>
<dbReference type="InterPro" id="IPR012340">
    <property type="entry name" value="NA-bd_OB-fold"/>
</dbReference>
<dbReference type="Proteomes" id="UP000887565">
    <property type="component" value="Unplaced"/>
</dbReference>
<evidence type="ECO:0000256" key="1">
    <source>
        <dbReference type="ARBA" id="ARBA00004123"/>
    </source>
</evidence>
<dbReference type="Gene3D" id="3.30.1490.120">
    <property type="entry name" value="RNA polymerase Rpb7-like, N-terminal domain"/>
    <property type="match status" value="1"/>
</dbReference>
<feature type="domain" description="RNA polymerase III subunit Rpc25" evidence="7">
    <location>
        <begin position="83"/>
        <end position="207"/>
    </location>
</feature>
<comment type="subcellular location">
    <subcellularLocation>
        <location evidence="1">Nucleus</location>
    </subcellularLocation>
</comment>
<dbReference type="Pfam" id="PF08292">
    <property type="entry name" value="RNA_pol_Rbc25"/>
    <property type="match status" value="1"/>
</dbReference>
<comment type="similarity">
    <text evidence="2">Belongs to the eukaryotic RPB7/RPC8 RNA polymerase subunit family.</text>
</comment>
<dbReference type="GO" id="GO:0003899">
    <property type="term" value="F:DNA-directed RNA polymerase activity"/>
    <property type="evidence" value="ECO:0007669"/>
    <property type="project" value="InterPro"/>
</dbReference>
<organism evidence="8 9">
    <name type="scientific">Romanomermis culicivorax</name>
    <name type="common">Nematode worm</name>
    <dbReference type="NCBI Taxonomy" id="13658"/>
    <lineage>
        <taxon>Eukaryota</taxon>
        <taxon>Metazoa</taxon>
        <taxon>Ecdysozoa</taxon>
        <taxon>Nematoda</taxon>
        <taxon>Enoplea</taxon>
        <taxon>Dorylaimia</taxon>
        <taxon>Mermithida</taxon>
        <taxon>Mermithoidea</taxon>
        <taxon>Mermithidae</taxon>
        <taxon>Romanomermis</taxon>
    </lineage>
</organism>
<dbReference type="InterPro" id="IPR013238">
    <property type="entry name" value="RNA_pol_III_Rbc25"/>
</dbReference>
<protein>
    <submittedName>
        <fullName evidence="9">DNA-directed RNA polymerase III subunit RPC8</fullName>
    </submittedName>
</protein>
<dbReference type="InterPro" id="IPR045113">
    <property type="entry name" value="Rpb7-like"/>
</dbReference>
<keyword evidence="3" id="KW-0240">DNA-directed RNA polymerase</keyword>
<dbReference type="GO" id="GO:0003677">
    <property type="term" value="F:DNA binding"/>
    <property type="evidence" value="ECO:0007669"/>
    <property type="project" value="InterPro"/>
</dbReference>
<reference evidence="9" key="1">
    <citation type="submission" date="2022-11" db="UniProtKB">
        <authorList>
            <consortium name="WormBaseParasite"/>
        </authorList>
    </citation>
    <scope>IDENTIFICATION</scope>
</reference>
<dbReference type="CDD" id="cd04330">
    <property type="entry name" value="RNAP_III_Rpc25_N"/>
    <property type="match status" value="1"/>
</dbReference>
<keyword evidence="5" id="KW-0539">Nucleus</keyword>
<dbReference type="InterPro" id="IPR004519">
    <property type="entry name" value="RNAP_E/RPC8"/>
</dbReference>
<evidence type="ECO:0000256" key="5">
    <source>
        <dbReference type="ARBA" id="ARBA00023242"/>
    </source>
</evidence>
<dbReference type="FunFam" id="3.30.1490.120:FF:000002">
    <property type="entry name" value="DNA-directed RNA polymerase III subunit RPC8"/>
    <property type="match status" value="1"/>
</dbReference>
<dbReference type="SUPFAM" id="SSF88798">
    <property type="entry name" value="N-terminal, heterodimerisation domain of RBP7 (RpoE)"/>
    <property type="match status" value="1"/>
</dbReference>
<dbReference type="SUPFAM" id="SSF50249">
    <property type="entry name" value="Nucleic acid-binding proteins"/>
    <property type="match status" value="1"/>
</dbReference>
<dbReference type="NCBIfam" id="TIGR00448">
    <property type="entry name" value="rpoE"/>
    <property type="match status" value="1"/>
</dbReference>
<evidence type="ECO:0000256" key="4">
    <source>
        <dbReference type="ARBA" id="ARBA00023163"/>
    </source>
</evidence>
<dbReference type="GO" id="GO:0006384">
    <property type="term" value="P:transcription initiation at RNA polymerase III promoter"/>
    <property type="evidence" value="ECO:0007669"/>
    <property type="project" value="TreeGrafter"/>
</dbReference>
<evidence type="ECO:0000256" key="2">
    <source>
        <dbReference type="ARBA" id="ARBA00009307"/>
    </source>
</evidence>
<keyword evidence="4" id="KW-0804">Transcription</keyword>
<dbReference type="OMA" id="LGPTLWW"/>
<proteinExistence type="inferred from homology"/>
<dbReference type="PANTHER" id="PTHR12709">
    <property type="entry name" value="DNA-DIRECTED RNA POLYMERASE II, III"/>
    <property type="match status" value="1"/>
</dbReference>
<dbReference type="Gene3D" id="2.40.50.140">
    <property type="entry name" value="Nucleic acid-binding proteins"/>
    <property type="match status" value="1"/>
</dbReference>
<sequence>MFILCKLADTVRTKPHSFNKPFHDELIESLNKKFANKVVFNLGLCVCFYDFEKIGDSYILPGDGSSYTKVVFRFVVFRPFIDEIVLGKIKSCSADGVTVSITFFDDILIPKDKLPHPSRFQDTEQIWVWDYQTDDGTAELFMEPGSEVRFKVVEEKFSETRPIDGSAPPDVAQPVLEDVVDDNSYKKIPYQIIGSMSEAGLGCLQWWNS</sequence>
<accession>A0A915KEP7</accession>
<keyword evidence="8" id="KW-1185">Reference proteome</keyword>
<dbReference type="InterPro" id="IPR036898">
    <property type="entry name" value="RNA_pol_Rpb7-like_N_sf"/>
</dbReference>
<name>A0A915KEP7_ROMCU</name>
<dbReference type="AlphaFoldDB" id="A0A915KEP7"/>